<gene>
    <name evidence="6" type="ORF">J2751_002149</name>
</gene>
<evidence type="ECO:0000256" key="1">
    <source>
        <dbReference type="ARBA" id="ARBA00022723"/>
    </source>
</evidence>
<name>A0A8T4GI68_9EURY</name>
<keyword evidence="7" id="KW-1185">Reference proteome</keyword>
<organism evidence="6 7">
    <name type="scientific">Halorubrum alkaliphilum</name>
    <dbReference type="NCBI Taxonomy" id="261290"/>
    <lineage>
        <taxon>Archaea</taxon>
        <taxon>Methanobacteriati</taxon>
        <taxon>Methanobacteriota</taxon>
        <taxon>Stenosarchaea group</taxon>
        <taxon>Halobacteria</taxon>
        <taxon>Halobacteriales</taxon>
        <taxon>Haloferacaceae</taxon>
        <taxon>Halorubrum</taxon>
    </lineage>
</organism>
<comment type="caution">
    <text evidence="6">The sequence shown here is derived from an EMBL/GenBank/DDBJ whole genome shotgun (WGS) entry which is preliminary data.</text>
</comment>
<dbReference type="EC" id="3.4.11.9" evidence="6"/>
<dbReference type="InterPro" id="IPR036005">
    <property type="entry name" value="Creatinase/aminopeptidase-like"/>
</dbReference>
<evidence type="ECO:0000256" key="3">
    <source>
        <dbReference type="RuleBase" id="RU000590"/>
    </source>
</evidence>
<dbReference type="InterPro" id="IPR000994">
    <property type="entry name" value="Pept_M24"/>
</dbReference>
<dbReference type="AlphaFoldDB" id="A0A8T4GI68"/>
<dbReference type="GO" id="GO:0004177">
    <property type="term" value="F:aminopeptidase activity"/>
    <property type="evidence" value="ECO:0007669"/>
    <property type="project" value="UniProtKB-KW"/>
</dbReference>
<dbReference type="RefSeq" id="WP_209485853.1">
    <property type="nucleotide sequence ID" value="NZ_JAGGKQ010000016.1"/>
</dbReference>
<dbReference type="SUPFAM" id="SSF55920">
    <property type="entry name" value="Creatinase/aminopeptidase"/>
    <property type="match status" value="1"/>
</dbReference>
<protein>
    <submittedName>
        <fullName evidence="6">Xaa-Pro aminopeptidase</fullName>
        <ecNumber evidence="6">3.4.11.9</ecNumber>
    </submittedName>
</protein>
<evidence type="ECO:0000259" key="5">
    <source>
        <dbReference type="Pfam" id="PF00557"/>
    </source>
</evidence>
<comment type="similarity">
    <text evidence="3">Belongs to the peptidase M24B family.</text>
</comment>
<dbReference type="GO" id="GO:0046872">
    <property type="term" value="F:metal ion binding"/>
    <property type="evidence" value="ECO:0007669"/>
    <property type="project" value="UniProtKB-KW"/>
</dbReference>
<feature type="region of interest" description="Disordered" evidence="4">
    <location>
        <begin position="1"/>
        <end position="29"/>
    </location>
</feature>
<keyword evidence="1 3" id="KW-0479">Metal-binding</keyword>
<evidence type="ECO:0000256" key="4">
    <source>
        <dbReference type="SAM" id="MobiDB-lite"/>
    </source>
</evidence>
<dbReference type="EMBL" id="JAGGKQ010000016">
    <property type="protein sequence ID" value="MBP1923111.1"/>
    <property type="molecule type" value="Genomic_DNA"/>
</dbReference>
<dbReference type="InterPro" id="IPR050659">
    <property type="entry name" value="Peptidase_M24B"/>
</dbReference>
<reference evidence="6" key="1">
    <citation type="submission" date="2021-03" db="EMBL/GenBank/DDBJ databases">
        <title>Genomic Encyclopedia of Type Strains, Phase IV (KMG-IV): sequencing the most valuable type-strain genomes for metagenomic binning, comparative biology and taxonomic classification.</title>
        <authorList>
            <person name="Goeker M."/>
        </authorList>
    </citation>
    <scope>NUCLEOTIDE SEQUENCE</scope>
    <source>
        <strain evidence="6">DSM 23564</strain>
    </source>
</reference>
<accession>A0A8T4GI68</accession>
<dbReference type="Proteomes" id="UP000823588">
    <property type="component" value="Unassembled WGS sequence"/>
</dbReference>
<keyword evidence="6" id="KW-0645">Protease</keyword>
<dbReference type="PROSITE" id="PS00491">
    <property type="entry name" value="PROLINE_PEPTIDASE"/>
    <property type="match status" value="1"/>
</dbReference>
<sequence>MTGDAGTDRDPRERDPHEQDPCERDSRKRLRTDLTPIVDAVVDADAAAFVAVGDRFDDDLRYLTRFSGPDRAYATVIRPGRGASPARAILLAPGLFADQAEREFVDAARRGPDNEAARRDSVDEGLGPDAFHDGVVRELRRDGVGDPAGVRAAAAVDEGRDGNGSNGDDPGGSETDPTLLVPASIPHDAAVYLERAGYELASTTVVDEIRAVKTRAEIDRIRRVQRAATAGMARAETVLSRSVPVGDGPTDAESTDDDPNGPHPSGSADGELRWNDDPLTTERLRRSINATLASHGVRDAGNTVIGAGPSAADLHYVGTDPICAGETVLIDLSPRGPDGYYGDLTRTFVVDGDGGWSRRAYVAVEAARKAALVEIEPGVTAATVHEEAAAELGAYGFDPAADEGKSGFTHGTGHGVGVSLHESPSLSSDAELRPGHVVTVEPGVYDPATGGVRLEDLVVVTEDGYEILAEYPFGTTPSTRE</sequence>
<evidence type="ECO:0000313" key="6">
    <source>
        <dbReference type="EMBL" id="MBP1923111.1"/>
    </source>
</evidence>
<keyword evidence="2 6" id="KW-0378">Hydrolase</keyword>
<feature type="compositionally biased region" description="Basic and acidic residues" evidence="4">
    <location>
        <begin position="1"/>
        <end position="26"/>
    </location>
</feature>
<dbReference type="PANTHER" id="PTHR46112:SF2">
    <property type="entry name" value="XAA-PRO AMINOPEPTIDASE P-RELATED"/>
    <property type="match status" value="1"/>
</dbReference>
<evidence type="ECO:0000256" key="2">
    <source>
        <dbReference type="ARBA" id="ARBA00022801"/>
    </source>
</evidence>
<keyword evidence="6" id="KW-0031">Aminopeptidase</keyword>
<evidence type="ECO:0000313" key="7">
    <source>
        <dbReference type="Proteomes" id="UP000823588"/>
    </source>
</evidence>
<feature type="domain" description="Peptidase M24" evidence="5">
    <location>
        <begin position="278"/>
        <end position="462"/>
    </location>
</feature>
<dbReference type="OrthoDB" id="200535at2157"/>
<dbReference type="Pfam" id="PF00557">
    <property type="entry name" value="Peptidase_M24"/>
    <property type="match status" value="1"/>
</dbReference>
<feature type="region of interest" description="Disordered" evidence="4">
    <location>
        <begin position="154"/>
        <end position="180"/>
    </location>
</feature>
<dbReference type="InterPro" id="IPR001131">
    <property type="entry name" value="Peptidase_M24B_aminopep-P_CS"/>
</dbReference>
<dbReference type="Gene3D" id="3.90.230.10">
    <property type="entry name" value="Creatinase/methionine aminopeptidase superfamily"/>
    <property type="match status" value="1"/>
</dbReference>
<feature type="region of interest" description="Disordered" evidence="4">
    <location>
        <begin position="238"/>
        <end position="275"/>
    </location>
</feature>
<dbReference type="PANTHER" id="PTHR46112">
    <property type="entry name" value="AMINOPEPTIDASE"/>
    <property type="match status" value="1"/>
</dbReference>
<proteinExistence type="inferred from homology"/>